<keyword evidence="2" id="KW-1185">Reference proteome</keyword>
<sequence>MPDITQLQFIFKNTHKTPHDRNIYIDAFKDGILRFAATLPVSTPKCYDMKVQNYVAIYLGTPVYVMLKFDLVKFRNYNLSSLKVVICGAAPLSAYSDCETGLWAYRDYS</sequence>
<name>A0A8H7STE1_9FUNG</name>
<organism evidence="1 2">
    <name type="scientific">Thamnidium elegans</name>
    <dbReference type="NCBI Taxonomy" id="101142"/>
    <lineage>
        <taxon>Eukaryota</taxon>
        <taxon>Fungi</taxon>
        <taxon>Fungi incertae sedis</taxon>
        <taxon>Mucoromycota</taxon>
        <taxon>Mucoromycotina</taxon>
        <taxon>Mucoromycetes</taxon>
        <taxon>Mucorales</taxon>
        <taxon>Mucorineae</taxon>
        <taxon>Mucoraceae</taxon>
        <taxon>Thamnidium</taxon>
    </lineage>
</organism>
<proteinExistence type="predicted"/>
<protein>
    <submittedName>
        <fullName evidence="1">Uncharacterized protein</fullName>
    </submittedName>
</protein>
<comment type="caution">
    <text evidence="1">The sequence shown here is derived from an EMBL/GenBank/DDBJ whole genome shotgun (WGS) entry which is preliminary data.</text>
</comment>
<gene>
    <name evidence="1" type="ORF">INT48_003563</name>
</gene>
<dbReference type="Proteomes" id="UP000613177">
    <property type="component" value="Unassembled WGS sequence"/>
</dbReference>
<reference evidence="1" key="1">
    <citation type="submission" date="2021-01" db="EMBL/GenBank/DDBJ databases">
        <title>Metabolic potential, ecology and presence of endohyphal bacteria is reflected in genomic diversity of Mucoromycotina.</title>
        <authorList>
            <person name="Muszewska A."/>
            <person name="Okrasinska A."/>
            <person name="Steczkiewicz K."/>
            <person name="Drgas O."/>
            <person name="Orlowska M."/>
            <person name="Perlinska-Lenart U."/>
            <person name="Aleksandrzak-Piekarczyk T."/>
            <person name="Szatraj K."/>
            <person name="Zielenkiewicz U."/>
            <person name="Pilsyk S."/>
            <person name="Malc E."/>
            <person name="Mieczkowski P."/>
            <person name="Kruszewska J.S."/>
            <person name="Biernat P."/>
            <person name="Pawlowska J."/>
        </authorList>
    </citation>
    <scope>NUCLEOTIDE SEQUENCE</scope>
    <source>
        <strain evidence="1">WA0000018081</strain>
    </source>
</reference>
<evidence type="ECO:0000313" key="2">
    <source>
        <dbReference type="Proteomes" id="UP000613177"/>
    </source>
</evidence>
<dbReference type="AlphaFoldDB" id="A0A8H7STE1"/>
<dbReference type="EMBL" id="JAEPRE010000037">
    <property type="protein sequence ID" value="KAG2235219.1"/>
    <property type="molecule type" value="Genomic_DNA"/>
</dbReference>
<evidence type="ECO:0000313" key="1">
    <source>
        <dbReference type="EMBL" id="KAG2235219.1"/>
    </source>
</evidence>
<accession>A0A8H7STE1</accession>